<name>A0ACC2FE33_DALPE</name>
<evidence type="ECO:0000313" key="2">
    <source>
        <dbReference type="Proteomes" id="UP001157502"/>
    </source>
</evidence>
<comment type="caution">
    <text evidence="1">The sequence shown here is derived from an EMBL/GenBank/DDBJ whole genome shotgun (WGS) entry which is preliminary data.</text>
</comment>
<keyword evidence="2" id="KW-1185">Reference proteome</keyword>
<dbReference type="EMBL" id="CM055756">
    <property type="protein sequence ID" value="KAJ7989622.1"/>
    <property type="molecule type" value="Genomic_DNA"/>
</dbReference>
<sequence>MQDVICEVFQVWRTGAEVLSVAPIEPRRRTDSDNTRTHLPAPLSLMMMDQAKLACAAASQYGATPITDARAIRATREPESESAREEERIDGGS</sequence>
<accession>A0ACC2FE33</accession>
<proteinExistence type="predicted"/>
<protein>
    <submittedName>
        <fullName evidence="1">Uncharacterized protein</fullName>
    </submittedName>
</protein>
<evidence type="ECO:0000313" key="1">
    <source>
        <dbReference type="EMBL" id="KAJ7989622.1"/>
    </source>
</evidence>
<dbReference type="Proteomes" id="UP001157502">
    <property type="component" value="Chromosome 29"/>
</dbReference>
<gene>
    <name evidence="1" type="ORF">DPEC_G00306440</name>
</gene>
<reference evidence="1" key="1">
    <citation type="submission" date="2021-05" db="EMBL/GenBank/DDBJ databases">
        <authorList>
            <person name="Pan Q."/>
            <person name="Jouanno E."/>
            <person name="Zahm M."/>
            <person name="Klopp C."/>
            <person name="Cabau C."/>
            <person name="Louis A."/>
            <person name="Berthelot C."/>
            <person name="Parey E."/>
            <person name="Roest Crollius H."/>
            <person name="Montfort J."/>
            <person name="Robinson-Rechavi M."/>
            <person name="Bouchez O."/>
            <person name="Lampietro C."/>
            <person name="Lopez Roques C."/>
            <person name="Donnadieu C."/>
            <person name="Postlethwait J."/>
            <person name="Bobe J."/>
            <person name="Dillon D."/>
            <person name="Chandos A."/>
            <person name="von Hippel F."/>
            <person name="Guiguen Y."/>
        </authorList>
    </citation>
    <scope>NUCLEOTIDE SEQUENCE</scope>
    <source>
        <strain evidence="1">YG-Jan2019</strain>
    </source>
</reference>
<organism evidence="1 2">
    <name type="scientific">Dallia pectoralis</name>
    <name type="common">Alaska blackfish</name>
    <dbReference type="NCBI Taxonomy" id="75939"/>
    <lineage>
        <taxon>Eukaryota</taxon>
        <taxon>Metazoa</taxon>
        <taxon>Chordata</taxon>
        <taxon>Craniata</taxon>
        <taxon>Vertebrata</taxon>
        <taxon>Euteleostomi</taxon>
        <taxon>Actinopterygii</taxon>
        <taxon>Neopterygii</taxon>
        <taxon>Teleostei</taxon>
        <taxon>Protacanthopterygii</taxon>
        <taxon>Esociformes</taxon>
        <taxon>Umbridae</taxon>
        <taxon>Dallia</taxon>
    </lineage>
</organism>